<feature type="compositionally biased region" description="Low complexity" evidence="1">
    <location>
        <begin position="97"/>
        <end position="108"/>
    </location>
</feature>
<accession>A0A0X3P3R5</accession>
<name>A0A0X3P3R5_SCHSO</name>
<keyword evidence="2" id="KW-0812">Transmembrane</keyword>
<feature type="region of interest" description="Disordered" evidence="1">
    <location>
        <begin position="1"/>
        <end position="48"/>
    </location>
</feature>
<gene>
    <name evidence="3" type="ORF">TR148606</name>
</gene>
<feature type="compositionally biased region" description="Low complexity" evidence="1">
    <location>
        <begin position="121"/>
        <end position="135"/>
    </location>
</feature>
<evidence type="ECO:0000256" key="1">
    <source>
        <dbReference type="SAM" id="MobiDB-lite"/>
    </source>
</evidence>
<sequence>MENNQTPPYTPKPALHGDARSIKPQLPTIYDSSSQGEDSEDIENGAVSVESPGFVAIAPPPMGLSISTVTELPVQKKDSGSLMPKSAKLEKKEARLTFSTSSPESSTSQCNNKEQKDVRLSGRSSPSTLSTLTSLSEERKEANSNAENPNVHLNYLRHVHNRARRRKRLRKFLKVLHSFIVCGIPLVSILLGILGILTGHFLHVNSFLVAGCLLLIAACGLILQSCFWNRSMPNKFKPGEIAFNMPQEGSPDAIKFCPQPTETEVILEQTKISEEDLHSQENAKRASPCPSIAVRTERILSGTTPTFSVDSLSTGMNPAQFRRLSIALNRATEELSAVRRMTPSSGDRMLNLARRLTMGPNFDAFEGERGLAAGNEWIGGRVPHGVRRGLAWNATGASRFYASNYD</sequence>
<feature type="transmembrane region" description="Helical" evidence="2">
    <location>
        <begin position="175"/>
        <end position="201"/>
    </location>
</feature>
<evidence type="ECO:0000313" key="3">
    <source>
        <dbReference type="EMBL" id="JAP46468.1"/>
    </source>
</evidence>
<feature type="transmembrane region" description="Helical" evidence="2">
    <location>
        <begin position="207"/>
        <end position="228"/>
    </location>
</feature>
<dbReference type="AlphaFoldDB" id="A0A0X3P3R5"/>
<keyword evidence="2" id="KW-1133">Transmembrane helix</keyword>
<proteinExistence type="predicted"/>
<dbReference type="EMBL" id="GEEE01016757">
    <property type="protein sequence ID" value="JAP46468.1"/>
    <property type="molecule type" value="Transcribed_RNA"/>
</dbReference>
<reference evidence="3" key="1">
    <citation type="submission" date="2016-01" db="EMBL/GenBank/DDBJ databases">
        <title>Reference transcriptome for the parasite Schistocephalus solidus: insights into the molecular evolution of parasitism.</title>
        <authorList>
            <person name="Hebert F.O."/>
            <person name="Grambauer S."/>
            <person name="Barber I."/>
            <person name="Landry C.R."/>
            <person name="Aubin-Horth N."/>
        </authorList>
    </citation>
    <scope>NUCLEOTIDE SEQUENCE</scope>
</reference>
<evidence type="ECO:0000256" key="2">
    <source>
        <dbReference type="SAM" id="Phobius"/>
    </source>
</evidence>
<feature type="region of interest" description="Disordered" evidence="1">
    <location>
        <begin position="74"/>
        <end position="147"/>
    </location>
</feature>
<keyword evidence="2" id="KW-0472">Membrane</keyword>
<organism evidence="3">
    <name type="scientific">Schistocephalus solidus</name>
    <name type="common">Tapeworm</name>
    <dbReference type="NCBI Taxonomy" id="70667"/>
    <lineage>
        <taxon>Eukaryota</taxon>
        <taxon>Metazoa</taxon>
        <taxon>Spiralia</taxon>
        <taxon>Lophotrochozoa</taxon>
        <taxon>Platyhelminthes</taxon>
        <taxon>Cestoda</taxon>
        <taxon>Eucestoda</taxon>
        <taxon>Diphyllobothriidea</taxon>
        <taxon>Diphyllobothriidae</taxon>
        <taxon>Schistocephalus</taxon>
    </lineage>
</organism>
<protein>
    <submittedName>
        <fullName evidence="3">Uncharacterized protein</fullName>
    </submittedName>
</protein>